<evidence type="ECO:0000313" key="2">
    <source>
        <dbReference type="EMBL" id="KAJ1096153.1"/>
    </source>
</evidence>
<reference evidence="2" key="1">
    <citation type="journal article" date="2022" name="bioRxiv">
        <title>Sequencing and chromosome-scale assembly of the giantPleurodeles waltlgenome.</title>
        <authorList>
            <person name="Brown T."/>
            <person name="Elewa A."/>
            <person name="Iarovenko S."/>
            <person name="Subramanian E."/>
            <person name="Araus A.J."/>
            <person name="Petzold A."/>
            <person name="Susuki M."/>
            <person name="Suzuki K.-i.T."/>
            <person name="Hayashi T."/>
            <person name="Toyoda A."/>
            <person name="Oliveira C."/>
            <person name="Osipova E."/>
            <person name="Leigh N.D."/>
            <person name="Simon A."/>
            <person name="Yun M.H."/>
        </authorList>
    </citation>
    <scope>NUCLEOTIDE SEQUENCE</scope>
    <source>
        <strain evidence="2">20211129_DDA</strain>
        <tissue evidence="2">Liver</tissue>
    </source>
</reference>
<feature type="compositionally biased region" description="Basic and acidic residues" evidence="1">
    <location>
        <begin position="47"/>
        <end position="99"/>
    </location>
</feature>
<feature type="compositionally biased region" description="Basic residues" evidence="1">
    <location>
        <begin position="138"/>
        <end position="147"/>
    </location>
</feature>
<sequence length="147" mass="16355">MVWPGLCGSLIALAGSHRLPPAERVAEATLYGVTRKCPCGTSNSKDPTYRENFRVPEERLARDNTETGKEDVEVQRGAEERKGMMTEQQESNRDSSKDTDIEESSEEEEEENRGSGGEDVTLGVGAGRRLDRKEYTTRRPRHVPGGM</sequence>
<accession>A0AAV7M2S6</accession>
<protein>
    <submittedName>
        <fullName evidence="2">Uncharacterized protein</fullName>
    </submittedName>
</protein>
<organism evidence="2 3">
    <name type="scientific">Pleurodeles waltl</name>
    <name type="common">Iberian ribbed newt</name>
    <dbReference type="NCBI Taxonomy" id="8319"/>
    <lineage>
        <taxon>Eukaryota</taxon>
        <taxon>Metazoa</taxon>
        <taxon>Chordata</taxon>
        <taxon>Craniata</taxon>
        <taxon>Vertebrata</taxon>
        <taxon>Euteleostomi</taxon>
        <taxon>Amphibia</taxon>
        <taxon>Batrachia</taxon>
        <taxon>Caudata</taxon>
        <taxon>Salamandroidea</taxon>
        <taxon>Salamandridae</taxon>
        <taxon>Pleurodelinae</taxon>
        <taxon>Pleurodeles</taxon>
    </lineage>
</organism>
<feature type="region of interest" description="Disordered" evidence="1">
    <location>
        <begin position="37"/>
        <end position="147"/>
    </location>
</feature>
<evidence type="ECO:0000313" key="3">
    <source>
        <dbReference type="Proteomes" id="UP001066276"/>
    </source>
</evidence>
<feature type="compositionally biased region" description="Acidic residues" evidence="1">
    <location>
        <begin position="100"/>
        <end position="111"/>
    </location>
</feature>
<dbReference type="AlphaFoldDB" id="A0AAV7M2S6"/>
<dbReference type="EMBL" id="JANPWB010000014">
    <property type="protein sequence ID" value="KAJ1096153.1"/>
    <property type="molecule type" value="Genomic_DNA"/>
</dbReference>
<comment type="caution">
    <text evidence="2">The sequence shown here is derived from an EMBL/GenBank/DDBJ whole genome shotgun (WGS) entry which is preliminary data.</text>
</comment>
<feature type="compositionally biased region" description="Basic and acidic residues" evidence="1">
    <location>
        <begin position="128"/>
        <end position="137"/>
    </location>
</feature>
<dbReference type="Proteomes" id="UP001066276">
    <property type="component" value="Chromosome 10"/>
</dbReference>
<gene>
    <name evidence="2" type="ORF">NDU88_001297</name>
</gene>
<keyword evidence="3" id="KW-1185">Reference proteome</keyword>
<evidence type="ECO:0000256" key="1">
    <source>
        <dbReference type="SAM" id="MobiDB-lite"/>
    </source>
</evidence>
<name>A0AAV7M2S6_PLEWA</name>
<proteinExistence type="predicted"/>